<feature type="compositionally biased region" description="Low complexity" evidence="1">
    <location>
        <begin position="364"/>
        <end position="396"/>
    </location>
</feature>
<feature type="region of interest" description="Disordered" evidence="1">
    <location>
        <begin position="362"/>
        <end position="405"/>
    </location>
</feature>
<dbReference type="PROSITE" id="PS50192">
    <property type="entry name" value="T_SNARE"/>
    <property type="match status" value="1"/>
</dbReference>
<dbReference type="EMBL" id="HBNS01024877">
    <property type="protein sequence ID" value="CAE4616199.1"/>
    <property type="molecule type" value="Transcribed_RNA"/>
</dbReference>
<feature type="compositionally biased region" description="Low complexity" evidence="1">
    <location>
        <begin position="566"/>
        <end position="577"/>
    </location>
</feature>
<dbReference type="SMART" id="SM00397">
    <property type="entry name" value="t_SNARE"/>
    <property type="match status" value="2"/>
</dbReference>
<dbReference type="PANTHER" id="PTHR46007">
    <property type="entry name" value="MEDIATOR OF RNA POLYMERASE II TRANSCRIPTION SUBUNIT 12"/>
    <property type="match status" value="1"/>
</dbReference>
<feature type="domain" description="T-SNARE coiled-coil homology" evidence="2">
    <location>
        <begin position="744"/>
        <end position="806"/>
    </location>
</feature>
<feature type="compositionally biased region" description="Low complexity" evidence="1">
    <location>
        <begin position="186"/>
        <end position="201"/>
    </location>
</feature>
<reference evidence="4" key="1">
    <citation type="submission" date="2021-01" db="EMBL/GenBank/DDBJ databases">
        <authorList>
            <person name="Corre E."/>
            <person name="Pelletier E."/>
            <person name="Niang G."/>
            <person name="Scheremetjew M."/>
            <person name="Finn R."/>
            <person name="Kale V."/>
            <person name="Holt S."/>
            <person name="Cochrane G."/>
            <person name="Meng A."/>
            <person name="Brown T."/>
            <person name="Cohen L."/>
        </authorList>
    </citation>
    <scope>NUCLEOTIDE SEQUENCE</scope>
    <source>
        <strain evidence="4">GSO104</strain>
    </source>
</reference>
<feature type="compositionally biased region" description="Low complexity" evidence="1">
    <location>
        <begin position="295"/>
        <end position="331"/>
    </location>
</feature>
<feature type="compositionally biased region" description="Low complexity" evidence="1">
    <location>
        <begin position="596"/>
        <end position="609"/>
    </location>
</feature>
<dbReference type="AlphaFoldDB" id="A0A6V2GZE9"/>
<feature type="compositionally biased region" description="Basic and acidic residues" evidence="1">
    <location>
        <begin position="216"/>
        <end position="232"/>
    </location>
</feature>
<feature type="compositionally biased region" description="Low complexity" evidence="1">
    <location>
        <begin position="625"/>
        <end position="635"/>
    </location>
</feature>
<feature type="compositionally biased region" description="Acidic residues" evidence="1">
    <location>
        <begin position="54"/>
        <end position="73"/>
    </location>
</feature>
<dbReference type="PANTHER" id="PTHR46007:SF8">
    <property type="entry name" value="C2H2-TYPE DOMAIN-CONTAINING PROTEIN"/>
    <property type="match status" value="1"/>
</dbReference>
<feature type="compositionally biased region" description="Pro residues" evidence="1">
    <location>
        <begin position="128"/>
        <end position="143"/>
    </location>
</feature>
<feature type="compositionally biased region" description="Polar residues" evidence="1">
    <location>
        <begin position="584"/>
        <end position="595"/>
    </location>
</feature>
<evidence type="ECO:0000313" key="4">
    <source>
        <dbReference type="EMBL" id="CAE4616199.1"/>
    </source>
</evidence>
<feature type="region of interest" description="Disordered" evidence="1">
    <location>
        <begin position="550"/>
        <end position="652"/>
    </location>
</feature>
<dbReference type="Gene3D" id="1.20.5.110">
    <property type="match status" value="1"/>
</dbReference>
<protein>
    <recommendedName>
        <fullName evidence="2">t-SNARE coiled-coil homology domain-containing protein</fullName>
    </recommendedName>
</protein>
<name>A0A6V2GZE9_9STRA</name>
<feature type="region of interest" description="Disordered" evidence="1">
    <location>
        <begin position="294"/>
        <end position="331"/>
    </location>
</feature>
<dbReference type="InterPro" id="IPR000727">
    <property type="entry name" value="T_SNARE_dom"/>
</dbReference>
<dbReference type="GO" id="GO:0016592">
    <property type="term" value="C:mediator complex"/>
    <property type="evidence" value="ECO:0007669"/>
    <property type="project" value="TreeGrafter"/>
</dbReference>
<evidence type="ECO:0000256" key="1">
    <source>
        <dbReference type="SAM" id="MobiDB-lite"/>
    </source>
</evidence>
<feature type="compositionally biased region" description="Low complexity" evidence="1">
    <location>
        <begin position="111"/>
        <end position="127"/>
    </location>
</feature>
<feature type="compositionally biased region" description="Polar residues" evidence="1">
    <location>
        <begin position="175"/>
        <end position="185"/>
    </location>
</feature>
<feature type="compositionally biased region" description="Polar residues" evidence="1">
    <location>
        <begin position="76"/>
        <end position="85"/>
    </location>
</feature>
<feature type="region of interest" description="Disordered" evidence="1">
    <location>
        <begin position="1"/>
        <end position="232"/>
    </location>
</feature>
<dbReference type="InterPro" id="IPR051647">
    <property type="entry name" value="Mediator_comp_sub12"/>
</dbReference>
<accession>A0A6V2GZE9</accession>
<evidence type="ECO:0000313" key="3">
    <source>
        <dbReference type="EMBL" id="CAE4616197.1"/>
    </source>
</evidence>
<feature type="compositionally biased region" description="Polar residues" evidence="1">
    <location>
        <begin position="636"/>
        <end position="647"/>
    </location>
</feature>
<dbReference type="CDD" id="cd15841">
    <property type="entry name" value="SNARE_Qc"/>
    <property type="match status" value="1"/>
</dbReference>
<feature type="compositionally biased region" description="Polar residues" evidence="1">
    <location>
        <begin position="610"/>
        <end position="623"/>
    </location>
</feature>
<feature type="region of interest" description="Disordered" evidence="1">
    <location>
        <begin position="673"/>
        <end position="697"/>
    </location>
</feature>
<feature type="compositionally biased region" description="Pro residues" evidence="1">
    <location>
        <begin position="150"/>
        <end position="161"/>
    </location>
</feature>
<feature type="compositionally biased region" description="Basic and acidic residues" evidence="1">
    <location>
        <begin position="467"/>
        <end position="476"/>
    </location>
</feature>
<dbReference type="GO" id="GO:0003713">
    <property type="term" value="F:transcription coactivator activity"/>
    <property type="evidence" value="ECO:0007669"/>
    <property type="project" value="TreeGrafter"/>
</dbReference>
<dbReference type="SUPFAM" id="SSF58038">
    <property type="entry name" value="SNARE fusion complex"/>
    <property type="match status" value="2"/>
</dbReference>
<proteinExistence type="predicted"/>
<organism evidence="4">
    <name type="scientific">Ditylum brightwellii</name>
    <dbReference type="NCBI Taxonomy" id="49249"/>
    <lineage>
        <taxon>Eukaryota</taxon>
        <taxon>Sar</taxon>
        <taxon>Stramenopiles</taxon>
        <taxon>Ochrophyta</taxon>
        <taxon>Bacillariophyta</taxon>
        <taxon>Mediophyceae</taxon>
        <taxon>Lithodesmiophycidae</taxon>
        <taxon>Lithodesmiales</taxon>
        <taxon>Lithodesmiaceae</taxon>
        <taxon>Ditylum</taxon>
    </lineage>
</organism>
<feature type="region of interest" description="Disordered" evidence="1">
    <location>
        <begin position="465"/>
        <end position="495"/>
    </location>
</feature>
<dbReference type="GO" id="GO:0045944">
    <property type="term" value="P:positive regulation of transcription by RNA polymerase II"/>
    <property type="evidence" value="ECO:0007669"/>
    <property type="project" value="TreeGrafter"/>
</dbReference>
<evidence type="ECO:0000259" key="2">
    <source>
        <dbReference type="PROSITE" id="PS50192"/>
    </source>
</evidence>
<dbReference type="EMBL" id="HBNS01024876">
    <property type="protein sequence ID" value="CAE4616197.1"/>
    <property type="molecule type" value="Transcribed_RNA"/>
</dbReference>
<gene>
    <name evidence="3" type="ORF">DBRI00130_LOCUS19620</name>
    <name evidence="4" type="ORF">DBRI00130_LOCUS19621</name>
</gene>
<sequence>MFKPKKKDKGVTDYSETLWTMPEIKGPPSPPPASAFKQKALGGSALRKSTNPFDDSDDDDDGDVLGDLNDNDDGTTKVTQRSIVTDSEGDDDVPKIASKFTAPKPAPKPAPKVTTTPKPAPKVTTKPKPAPPKVAPKPAPKVAPPKQQSQPPPPSIPPKSPLNPIKDKNLFPSLDTISKQPLPQSQQTQRKLNHTQQQQNQQREELLHQQRQQVQKQKEEEHLQAKREEEYRQVQNQLSETIQTSHNTCALLDSQNEQLLHTATLVEHTGDVVNQSRRLLKGMTWSGWMANKLQNNNSNNTTVTRSNSGTAATAAASAGNSGADESDVTNVTNGGNTLGSLLGFSDALPYIPAPRIDYTKYLPQQQQQQQRQQSISNIGKNNSGNNNNIIISSIKKIPPPPPKATTKSLKLLHAAIHHAYNYRQHVTQVLPLCSSLMELQTCSEACTSVRKGTLEVLQQYQQASSRQEAEIKKKQDEEDETRSSLTWSQRQERRQERQEIIKKQKEEKRLYSDIMKELNIVEDTQIKMEKYLKQKIASIVKNRASFVAASSSTNASTMKKSRNGMSASFSSSTSKPSPMMQRAASLSSPSPILQRSASLSAHSSPLSSHGTLQRSTSLTSASLPKSFNSFSSSNKVMQSSNRKSTPMTAPDGAVLPSALQQELEELYADGIQEREEEEEEDEVYHSQQQQQSQRENNPFYKASKRSLQRAELFGPKNNNSNNNHDKNYNNPFDNAIVNKEQINQEKLKNQDEHLAILSEGINELQNVNSVINVSITQQNALLDTISHDADLFRHDMKVLVRKADRMTTGMVCICRVYVTYA</sequence>